<keyword evidence="3" id="KW-0812">Transmembrane</keyword>
<feature type="chain" id="PRO_5035256855" description="Cadherin domain-containing protein" evidence="12">
    <location>
        <begin position="27"/>
        <end position="594"/>
    </location>
</feature>
<dbReference type="OrthoDB" id="6252479at2759"/>
<dbReference type="FunFam" id="2.60.40.60:FF:000102">
    <property type="entry name" value="Dachsous cadherin-related 1b"/>
    <property type="match status" value="1"/>
</dbReference>
<dbReference type="FunFam" id="2.60.40.60:FF:000153">
    <property type="entry name" value="Dachsous cadherin-related 2"/>
    <property type="match status" value="1"/>
</dbReference>
<evidence type="ECO:0000313" key="15">
    <source>
        <dbReference type="Proteomes" id="UP000770717"/>
    </source>
</evidence>
<dbReference type="PANTHER" id="PTHR24028:SF345">
    <property type="entry name" value="PROTOCADHERIN-16-LIKE"/>
    <property type="match status" value="1"/>
</dbReference>
<dbReference type="PANTHER" id="PTHR24028">
    <property type="entry name" value="CADHERIN-87A"/>
    <property type="match status" value="1"/>
</dbReference>
<evidence type="ECO:0000256" key="12">
    <source>
        <dbReference type="SAM" id="SignalP"/>
    </source>
</evidence>
<keyword evidence="7" id="KW-0130">Cell adhesion</keyword>
<evidence type="ECO:0000256" key="4">
    <source>
        <dbReference type="ARBA" id="ARBA00022729"/>
    </source>
</evidence>
<comment type="caution">
    <text evidence="14">The sequence shown here is derived from an EMBL/GenBank/DDBJ whole genome shotgun (WGS) entry which is preliminary data.</text>
</comment>
<dbReference type="FunFam" id="2.60.40.60:FF:000020">
    <property type="entry name" value="Dachsous cadherin-related 1b"/>
    <property type="match status" value="2"/>
</dbReference>
<dbReference type="Proteomes" id="UP000770717">
    <property type="component" value="Unassembled WGS sequence"/>
</dbReference>
<dbReference type="GO" id="GO:0007156">
    <property type="term" value="P:homophilic cell adhesion via plasma membrane adhesion molecules"/>
    <property type="evidence" value="ECO:0007669"/>
    <property type="project" value="InterPro"/>
</dbReference>
<dbReference type="PROSITE" id="PS00232">
    <property type="entry name" value="CADHERIN_1"/>
    <property type="match status" value="3"/>
</dbReference>
<evidence type="ECO:0000256" key="9">
    <source>
        <dbReference type="ARBA" id="ARBA00023136"/>
    </source>
</evidence>
<evidence type="ECO:0000256" key="7">
    <source>
        <dbReference type="ARBA" id="ARBA00022889"/>
    </source>
</evidence>
<name>A0A8J6F2T7_ELECQ</name>
<feature type="non-terminal residue" evidence="14">
    <location>
        <position position="594"/>
    </location>
</feature>
<keyword evidence="15" id="KW-1185">Reference proteome</keyword>
<comment type="subcellular location">
    <subcellularLocation>
        <location evidence="1">Cell membrane</location>
        <topology evidence="1">Single-pass type I membrane protein</topology>
    </subcellularLocation>
</comment>
<keyword evidence="8" id="KW-1133">Transmembrane helix</keyword>
<evidence type="ECO:0000256" key="1">
    <source>
        <dbReference type="ARBA" id="ARBA00004251"/>
    </source>
</evidence>
<dbReference type="GO" id="GO:0005509">
    <property type="term" value="F:calcium ion binding"/>
    <property type="evidence" value="ECO:0007669"/>
    <property type="project" value="UniProtKB-UniRule"/>
</dbReference>
<sequence length="594" mass="65124">MGCYCCCCQSLPLLLMLLCMGTCCRAQVHNLSLAVDEGLPPGTLVGDIRAGLPEGSPGEGFFLSEEDGESPVLRDFHIDTETGIVRTLRILDRERRQHYSFVAATLLGDVVQVEIKVQDVNDHSPTFPVESLRLQISELTPPGTTFRLPAARDPDTGDYGLRGYSLIRGSQGSSREKLQSEVSSTHSNFHPLDLVLVHWLDREELDSYQLEVEAFDGGYPRRTGRLLIDITVLDANDNPPTFDQPEYKGWVWENAPVGTPICTVHAADPDLGSNGQVRYTLRSDEGYFLVEEISGVVKVNRPLDREQKALHQLVVQAKDGGSQPEVTSVLVIIKVLDVNDNKPQIQITLLTESGHPEISEGARVGEYFARISVSDPDLELQDVPLETTKGAPQQVFLTLEGSDGSFSLRSAAPQIYFLCVEAPLDREQKDLYELKLFARDSGSPPLQTLKTLLVAVRDLNDETPMFTHPEGYHATVSEAASAGTAVLTLNAQDLDDDGPNSRITYTLLDSASSSAFMLDPHTGVLSINKPLDFEAETAMNLVAVATDHGVPPLSATCPVTITIEDVNDNEPVFLQQFYNATLQEHSVIGHCFLQ</sequence>
<gene>
    <name evidence="14" type="ORF">GDO78_011831</name>
</gene>
<dbReference type="Pfam" id="PF00028">
    <property type="entry name" value="Cadherin"/>
    <property type="match status" value="5"/>
</dbReference>
<feature type="domain" description="Cadherin" evidence="13">
    <location>
        <begin position="128"/>
        <end position="242"/>
    </location>
</feature>
<dbReference type="FunFam" id="2.60.40.60:FF:000007">
    <property type="entry name" value="Protocadherin alpha 2"/>
    <property type="match status" value="1"/>
</dbReference>
<dbReference type="PROSITE" id="PS50268">
    <property type="entry name" value="CADHERIN_2"/>
    <property type="match status" value="5"/>
</dbReference>
<dbReference type="SUPFAM" id="SSF49313">
    <property type="entry name" value="Cadherin-like"/>
    <property type="match status" value="5"/>
</dbReference>
<evidence type="ECO:0000256" key="10">
    <source>
        <dbReference type="ARBA" id="ARBA00023180"/>
    </source>
</evidence>
<feature type="domain" description="Cadherin" evidence="13">
    <location>
        <begin position="243"/>
        <end position="345"/>
    </location>
</feature>
<protein>
    <recommendedName>
        <fullName evidence="13">Cadherin domain-containing protein</fullName>
    </recommendedName>
</protein>
<feature type="domain" description="Cadherin" evidence="13">
    <location>
        <begin position="468"/>
        <end position="573"/>
    </location>
</feature>
<keyword evidence="9" id="KW-0472">Membrane</keyword>
<feature type="signal peptide" evidence="12">
    <location>
        <begin position="1"/>
        <end position="26"/>
    </location>
</feature>
<proteinExistence type="predicted"/>
<evidence type="ECO:0000259" key="13">
    <source>
        <dbReference type="PROSITE" id="PS50268"/>
    </source>
</evidence>
<evidence type="ECO:0000256" key="3">
    <source>
        <dbReference type="ARBA" id="ARBA00022692"/>
    </source>
</evidence>
<dbReference type="InterPro" id="IPR002126">
    <property type="entry name" value="Cadherin-like_dom"/>
</dbReference>
<dbReference type="CDD" id="cd11304">
    <property type="entry name" value="Cadherin_repeat"/>
    <property type="match status" value="5"/>
</dbReference>
<dbReference type="GO" id="GO:0005886">
    <property type="term" value="C:plasma membrane"/>
    <property type="evidence" value="ECO:0007669"/>
    <property type="project" value="UniProtKB-SubCell"/>
</dbReference>
<dbReference type="AlphaFoldDB" id="A0A8J6F2T7"/>
<accession>A0A8J6F2T7</accession>
<dbReference type="PRINTS" id="PR00205">
    <property type="entry name" value="CADHERIN"/>
</dbReference>
<reference evidence="14" key="1">
    <citation type="thesis" date="2020" institute="ProQuest LLC" country="789 East Eisenhower Parkway, Ann Arbor, MI, USA">
        <title>Comparative Genomics and Chromosome Evolution.</title>
        <authorList>
            <person name="Mudd A.B."/>
        </authorList>
    </citation>
    <scope>NUCLEOTIDE SEQUENCE</scope>
    <source>
        <strain evidence="14">HN-11 Male</strain>
        <tissue evidence="14">Kidney and liver</tissue>
    </source>
</reference>
<keyword evidence="10" id="KW-0325">Glycoprotein</keyword>
<dbReference type="SMART" id="SM00112">
    <property type="entry name" value="CA"/>
    <property type="match status" value="5"/>
</dbReference>
<dbReference type="InterPro" id="IPR015919">
    <property type="entry name" value="Cadherin-like_sf"/>
</dbReference>
<evidence type="ECO:0000256" key="11">
    <source>
        <dbReference type="PROSITE-ProRule" id="PRU00043"/>
    </source>
</evidence>
<feature type="domain" description="Cadherin" evidence="13">
    <location>
        <begin position="27"/>
        <end position="127"/>
    </location>
</feature>
<keyword evidence="2" id="KW-1003">Cell membrane</keyword>
<dbReference type="Gene3D" id="2.60.40.60">
    <property type="entry name" value="Cadherins"/>
    <property type="match status" value="5"/>
</dbReference>
<evidence type="ECO:0000256" key="8">
    <source>
        <dbReference type="ARBA" id="ARBA00022989"/>
    </source>
</evidence>
<evidence type="ECO:0000313" key="14">
    <source>
        <dbReference type="EMBL" id="KAG9480024.1"/>
    </source>
</evidence>
<keyword evidence="4 12" id="KW-0732">Signal</keyword>
<evidence type="ECO:0000256" key="2">
    <source>
        <dbReference type="ARBA" id="ARBA00022475"/>
    </source>
</evidence>
<organism evidence="14 15">
    <name type="scientific">Eleutherodactylus coqui</name>
    <name type="common">Puerto Rican coqui</name>
    <dbReference type="NCBI Taxonomy" id="57060"/>
    <lineage>
        <taxon>Eukaryota</taxon>
        <taxon>Metazoa</taxon>
        <taxon>Chordata</taxon>
        <taxon>Craniata</taxon>
        <taxon>Vertebrata</taxon>
        <taxon>Euteleostomi</taxon>
        <taxon>Amphibia</taxon>
        <taxon>Batrachia</taxon>
        <taxon>Anura</taxon>
        <taxon>Neobatrachia</taxon>
        <taxon>Hyloidea</taxon>
        <taxon>Eleutherodactylidae</taxon>
        <taxon>Eleutherodactylinae</taxon>
        <taxon>Eleutherodactylus</taxon>
        <taxon>Eleutherodactylus</taxon>
    </lineage>
</organism>
<feature type="domain" description="Cadherin" evidence="13">
    <location>
        <begin position="357"/>
        <end position="466"/>
    </location>
</feature>
<keyword evidence="5" id="KW-0677">Repeat</keyword>
<evidence type="ECO:0000256" key="5">
    <source>
        <dbReference type="ARBA" id="ARBA00022737"/>
    </source>
</evidence>
<dbReference type="InterPro" id="IPR050174">
    <property type="entry name" value="Protocadherin/Cadherin-CA"/>
</dbReference>
<evidence type="ECO:0000256" key="6">
    <source>
        <dbReference type="ARBA" id="ARBA00022837"/>
    </source>
</evidence>
<dbReference type="EMBL" id="WNTK01000007">
    <property type="protein sequence ID" value="KAG9480024.1"/>
    <property type="molecule type" value="Genomic_DNA"/>
</dbReference>
<dbReference type="InterPro" id="IPR020894">
    <property type="entry name" value="Cadherin_CS"/>
</dbReference>
<keyword evidence="6 11" id="KW-0106">Calcium</keyword>